<keyword evidence="2" id="KW-1185">Reference proteome</keyword>
<dbReference type="InterPro" id="IPR053209">
    <property type="entry name" value="Gramillin-biosynth_MTr"/>
</dbReference>
<dbReference type="GeneID" id="54419902"/>
<reference evidence="3" key="2">
    <citation type="submission" date="2020-04" db="EMBL/GenBank/DDBJ databases">
        <authorList>
            <consortium name="NCBI Genome Project"/>
        </authorList>
    </citation>
    <scope>NUCLEOTIDE SEQUENCE</scope>
    <source>
        <strain evidence="3">CBS 781.70</strain>
    </source>
</reference>
<sequence length="222" mass="25593">MDIDNMAEQHTRLISTQKQTLQRAKARQGQRPRVRKSRQDAYAKFMLPLMLGTPKEDGQMIHSSFIPPAYHPCSTPVAQLQRIVIRELQLETHHRGTYLLLRSITPPRRMTAIMALVEDEEGDAMMLQLYQLEDESTRKAADMVSVGTILLLKEPYYKVMADGEYGLRVDHLSDVAYLDMDDTRIPEVWRPRMMGLQQTAESLKIRGNLAMGEKRYWDASTE</sequence>
<dbReference type="PANTHER" id="PTHR47643">
    <property type="entry name" value="TPR DOMAIN PROTEIN (AFU_ORTHOLOGUE AFUA_5G12710)"/>
    <property type="match status" value="1"/>
</dbReference>
<name>A0A6G1G6H8_9PEZI</name>
<dbReference type="Proteomes" id="UP000504638">
    <property type="component" value="Unplaced"/>
</dbReference>
<dbReference type="PANTHER" id="PTHR47643:SF2">
    <property type="entry name" value="TPR DOMAIN PROTEIN (AFU_ORTHOLOGUE AFUA_5G12710)"/>
    <property type="match status" value="1"/>
</dbReference>
<evidence type="ECO:0000313" key="1">
    <source>
        <dbReference type="EMBL" id="KAF1813561.1"/>
    </source>
</evidence>
<organism evidence="1">
    <name type="scientific">Eremomyces bilateralis CBS 781.70</name>
    <dbReference type="NCBI Taxonomy" id="1392243"/>
    <lineage>
        <taxon>Eukaryota</taxon>
        <taxon>Fungi</taxon>
        <taxon>Dikarya</taxon>
        <taxon>Ascomycota</taxon>
        <taxon>Pezizomycotina</taxon>
        <taxon>Dothideomycetes</taxon>
        <taxon>Dothideomycetes incertae sedis</taxon>
        <taxon>Eremomycetales</taxon>
        <taxon>Eremomycetaceae</taxon>
        <taxon>Eremomyces</taxon>
    </lineage>
</organism>
<reference evidence="1 3" key="1">
    <citation type="submission" date="2020-01" db="EMBL/GenBank/DDBJ databases">
        <authorList>
            <consortium name="DOE Joint Genome Institute"/>
            <person name="Haridas S."/>
            <person name="Albert R."/>
            <person name="Binder M."/>
            <person name="Bloem J."/>
            <person name="Labutti K."/>
            <person name="Salamov A."/>
            <person name="Andreopoulos B."/>
            <person name="Baker S.E."/>
            <person name="Barry K."/>
            <person name="Bills G."/>
            <person name="Bluhm B.H."/>
            <person name="Cannon C."/>
            <person name="Castanera R."/>
            <person name="Culley D.E."/>
            <person name="Daum C."/>
            <person name="Ezra D."/>
            <person name="Gonzalez J.B."/>
            <person name="Henrissat B."/>
            <person name="Kuo A."/>
            <person name="Liang C."/>
            <person name="Lipzen A."/>
            <person name="Lutzoni F."/>
            <person name="Magnuson J."/>
            <person name="Mondo S."/>
            <person name="Nolan M."/>
            <person name="Ohm R."/>
            <person name="Pangilinan J."/>
            <person name="Park H.-J."/>
            <person name="Ramirez L."/>
            <person name="Alfaro M."/>
            <person name="Sun H."/>
            <person name="Tritt A."/>
            <person name="Yoshinaga Y."/>
            <person name="Zwiers L.-H."/>
            <person name="Turgeon B.G."/>
            <person name="Goodwin S.B."/>
            <person name="Spatafora J.W."/>
            <person name="Crous P.W."/>
            <person name="Grigoriev I.V."/>
        </authorList>
    </citation>
    <scope>NUCLEOTIDE SEQUENCE</scope>
    <source>
        <strain evidence="1 3">CBS 781.70</strain>
    </source>
</reference>
<evidence type="ECO:0000313" key="3">
    <source>
        <dbReference type="RefSeq" id="XP_033535192.1"/>
    </source>
</evidence>
<dbReference type="OrthoDB" id="3790923at2759"/>
<evidence type="ECO:0000313" key="2">
    <source>
        <dbReference type="Proteomes" id="UP000504638"/>
    </source>
</evidence>
<dbReference type="AlphaFoldDB" id="A0A6G1G6H8"/>
<gene>
    <name evidence="1 3" type="ORF">P152DRAFT_457918</name>
</gene>
<protein>
    <submittedName>
        <fullName evidence="1 3">Uncharacterized protein</fullName>
    </submittedName>
</protein>
<dbReference type="EMBL" id="ML975155">
    <property type="protein sequence ID" value="KAF1813561.1"/>
    <property type="molecule type" value="Genomic_DNA"/>
</dbReference>
<dbReference type="RefSeq" id="XP_033535192.1">
    <property type="nucleotide sequence ID" value="XM_033679332.1"/>
</dbReference>
<accession>A0A6G1G6H8</accession>
<proteinExistence type="predicted"/>
<reference evidence="3" key="3">
    <citation type="submission" date="2025-04" db="UniProtKB">
        <authorList>
            <consortium name="RefSeq"/>
        </authorList>
    </citation>
    <scope>IDENTIFICATION</scope>
    <source>
        <strain evidence="3">CBS 781.70</strain>
    </source>
</reference>